<evidence type="ECO:0000313" key="4">
    <source>
        <dbReference type="Proteomes" id="UP001497482"/>
    </source>
</evidence>
<evidence type="ECO:0000256" key="1">
    <source>
        <dbReference type="ARBA" id="ARBA00022729"/>
    </source>
</evidence>
<accession>A0AAV2MQ02</accession>
<dbReference type="GO" id="GO:0051607">
    <property type="term" value="P:defense response to virus"/>
    <property type="evidence" value="ECO:0007669"/>
    <property type="project" value="TreeGrafter"/>
</dbReference>
<dbReference type="PANTHER" id="PTHR46096:SF3">
    <property type="entry name" value="PERFORIN-1"/>
    <property type="match status" value="1"/>
</dbReference>
<sequence length="122" mass="13769">MDDLLGTCLSQVQDGTHQKQCAAIGLPQDSLGITDGYVKVHFRSELLGQTEVRIDEANPWWREEFIYVDPKPSDPLTLEVHDNDNIWDDLVGICTTLVQRGTHRNGCVLEEGGMLFYDYTLS</sequence>
<dbReference type="InterPro" id="IPR000008">
    <property type="entry name" value="C2_dom"/>
</dbReference>
<gene>
    <name evidence="3" type="ORF">KC01_LOCUS41362</name>
</gene>
<dbReference type="GO" id="GO:0022829">
    <property type="term" value="F:wide pore channel activity"/>
    <property type="evidence" value="ECO:0007669"/>
    <property type="project" value="TreeGrafter"/>
</dbReference>
<dbReference type="Proteomes" id="UP001497482">
    <property type="component" value="Chromosome 9"/>
</dbReference>
<dbReference type="GO" id="GO:0016020">
    <property type="term" value="C:membrane"/>
    <property type="evidence" value="ECO:0007669"/>
    <property type="project" value="TreeGrafter"/>
</dbReference>
<evidence type="ECO:0000259" key="2">
    <source>
        <dbReference type="PROSITE" id="PS50004"/>
    </source>
</evidence>
<dbReference type="PANTHER" id="PTHR46096">
    <property type="entry name" value="PERFORIN-1"/>
    <property type="match status" value="1"/>
</dbReference>
<dbReference type="SMART" id="SM00239">
    <property type="entry name" value="C2"/>
    <property type="match status" value="1"/>
</dbReference>
<name>A0AAV2MQ02_KNICA</name>
<dbReference type="GO" id="GO:0001771">
    <property type="term" value="P:immunological synapse formation"/>
    <property type="evidence" value="ECO:0007669"/>
    <property type="project" value="TreeGrafter"/>
</dbReference>
<feature type="domain" description="C2" evidence="2">
    <location>
        <begin position="1"/>
        <end position="111"/>
    </location>
</feature>
<reference evidence="3 4" key="1">
    <citation type="submission" date="2024-04" db="EMBL/GenBank/DDBJ databases">
        <authorList>
            <person name="Waldvogel A.-M."/>
            <person name="Schoenle A."/>
        </authorList>
    </citation>
    <scope>NUCLEOTIDE SEQUENCE [LARGE SCALE GENOMIC DNA]</scope>
</reference>
<evidence type="ECO:0000313" key="3">
    <source>
        <dbReference type="EMBL" id="CAL1615399.1"/>
    </source>
</evidence>
<dbReference type="AlphaFoldDB" id="A0AAV2MQ02"/>
<dbReference type="Gene3D" id="2.60.40.150">
    <property type="entry name" value="C2 domain"/>
    <property type="match status" value="1"/>
</dbReference>
<proteinExistence type="predicted"/>
<dbReference type="Pfam" id="PF00168">
    <property type="entry name" value="C2"/>
    <property type="match status" value="1"/>
</dbReference>
<dbReference type="PROSITE" id="PS50004">
    <property type="entry name" value="C2"/>
    <property type="match status" value="1"/>
</dbReference>
<organism evidence="3 4">
    <name type="scientific">Knipowitschia caucasica</name>
    <name type="common">Caucasian dwarf goby</name>
    <name type="synonym">Pomatoschistus caucasicus</name>
    <dbReference type="NCBI Taxonomy" id="637954"/>
    <lineage>
        <taxon>Eukaryota</taxon>
        <taxon>Metazoa</taxon>
        <taxon>Chordata</taxon>
        <taxon>Craniata</taxon>
        <taxon>Vertebrata</taxon>
        <taxon>Euteleostomi</taxon>
        <taxon>Actinopterygii</taxon>
        <taxon>Neopterygii</taxon>
        <taxon>Teleostei</taxon>
        <taxon>Neoteleostei</taxon>
        <taxon>Acanthomorphata</taxon>
        <taxon>Gobiaria</taxon>
        <taxon>Gobiiformes</taxon>
        <taxon>Gobioidei</taxon>
        <taxon>Gobiidae</taxon>
        <taxon>Gobiinae</taxon>
        <taxon>Knipowitschia</taxon>
    </lineage>
</organism>
<dbReference type="EMBL" id="OZ035831">
    <property type="protein sequence ID" value="CAL1615399.1"/>
    <property type="molecule type" value="Genomic_DNA"/>
</dbReference>
<keyword evidence="1" id="KW-0732">Signal</keyword>
<dbReference type="SUPFAM" id="SSF49562">
    <property type="entry name" value="C2 domain (Calcium/lipid-binding domain, CaLB)"/>
    <property type="match status" value="1"/>
</dbReference>
<dbReference type="InterPro" id="IPR052784">
    <property type="entry name" value="Perforin-1_pore-forming"/>
</dbReference>
<dbReference type="GO" id="GO:0001913">
    <property type="term" value="P:T cell mediated cytotoxicity"/>
    <property type="evidence" value="ECO:0007669"/>
    <property type="project" value="TreeGrafter"/>
</dbReference>
<dbReference type="InterPro" id="IPR035892">
    <property type="entry name" value="C2_domain_sf"/>
</dbReference>
<protein>
    <recommendedName>
        <fullName evidence="2">C2 domain-containing protein</fullName>
    </recommendedName>
</protein>
<keyword evidence="4" id="KW-1185">Reference proteome</keyword>